<dbReference type="GO" id="GO:0071555">
    <property type="term" value="P:cell wall organization"/>
    <property type="evidence" value="ECO:0007669"/>
    <property type="project" value="UniProtKB-KW"/>
</dbReference>
<dbReference type="PANTHER" id="PTHR30124">
    <property type="entry name" value="MEMBRANE-BOUND LYTIC MUREIN TRANSGLYCOSYLASE A"/>
    <property type="match status" value="1"/>
</dbReference>
<dbReference type="Gene3D" id="2.40.240.50">
    <property type="entry name" value="Barwin-like endoglucanases"/>
    <property type="match status" value="1"/>
</dbReference>
<dbReference type="InterPro" id="IPR036908">
    <property type="entry name" value="RlpA-like_sf"/>
</dbReference>
<evidence type="ECO:0000256" key="6">
    <source>
        <dbReference type="SAM" id="MobiDB-lite"/>
    </source>
</evidence>
<dbReference type="GO" id="GO:0008933">
    <property type="term" value="F:peptidoglycan lytic transglycosylase activity"/>
    <property type="evidence" value="ECO:0007669"/>
    <property type="project" value="TreeGrafter"/>
</dbReference>
<protein>
    <recommendedName>
        <fullName evidence="2">peptidoglycan lytic exotransglycosylase</fullName>
        <ecNumber evidence="2">4.2.2.n1</ecNumber>
    </recommendedName>
    <alternativeName>
        <fullName evidence="5">Murein hydrolase A</fullName>
    </alternativeName>
</protein>
<dbReference type="SUPFAM" id="SSF50685">
    <property type="entry name" value="Barwin-like endoglucanases"/>
    <property type="match status" value="1"/>
</dbReference>
<comment type="catalytic activity">
    <reaction evidence="1">
        <text>Exolytic cleavage of the (1-&gt;4)-beta-glycosidic linkage between N-acetylmuramic acid (MurNAc) and N-acetylglucosamine (GlcNAc) residues in peptidoglycan, from either the reducing or the non-reducing ends of the peptidoglycan chains, with concomitant formation of a 1,6-anhydrobond in the MurNAc residue.</text>
        <dbReference type="EC" id="4.2.2.n1"/>
    </reaction>
</comment>
<feature type="domain" description="Lytic transglycosylase MltA" evidence="8">
    <location>
        <begin position="134"/>
        <end position="274"/>
    </location>
</feature>
<dbReference type="PANTHER" id="PTHR30124:SF0">
    <property type="entry name" value="MEMBRANE-BOUND LYTIC MUREIN TRANSGLYCOSYLASE A"/>
    <property type="match status" value="1"/>
</dbReference>
<dbReference type="Proteomes" id="UP000318453">
    <property type="component" value="Chromosome"/>
</dbReference>
<evidence type="ECO:0000256" key="7">
    <source>
        <dbReference type="SAM" id="SignalP"/>
    </source>
</evidence>
<feature type="compositionally biased region" description="Basic and acidic residues" evidence="6">
    <location>
        <begin position="152"/>
        <end position="176"/>
    </location>
</feature>
<keyword evidence="10" id="KW-1185">Reference proteome</keyword>
<dbReference type="Pfam" id="PF03562">
    <property type="entry name" value="MltA"/>
    <property type="match status" value="1"/>
</dbReference>
<feature type="region of interest" description="Disordered" evidence="6">
    <location>
        <begin position="151"/>
        <end position="180"/>
    </location>
</feature>
<dbReference type="InterPro" id="IPR010611">
    <property type="entry name" value="3D_dom"/>
</dbReference>
<dbReference type="GO" id="GO:0009254">
    <property type="term" value="P:peptidoglycan turnover"/>
    <property type="evidence" value="ECO:0007669"/>
    <property type="project" value="InterPro"/>
</dbReference>
<dbReference type="EC" id="4.2.2.n1" evidence="2"/>
<dbReference type="KEGG" id="enn:FRE64_00685"/>
<dbReference type="Gene3D" id="2.40.40.10">
    <property type="entry name" value="RlpA-like domain"/>
    <property type="match status" value="1"/>
</dbReference>
<evidence type="ECO:0000256" key="3">
    <source>
        <dbReference type="ARBA" id="ARBA00023239"/>
    </source>
</evidence>
<evidence type="ECO:0000256" key="4">
    <source>
        <dbReference type="ARBA" id="ARBA00023316"/>
    </source>
</evidence>
<dbReference type="OrthoDB" id="9783686at2"/>
<dbReference type="Pfam" id="PF06725">
    <property type="entry name" value="3D"/>
    <property type="match status" value="1"/>
</dbReference>
<dbReference type="CDD" id="cd14485">
    <property type="entry name" value="mltA_like_LT_A"/>
    <property type="match status" value="1"/>
</dbReference>
<dbReference type="AlphaFoldDB" id="A0A5B8NQQ3"/>
<proteinExistence type="predicted"/>
<organism evidence="9 10">
    <name type="scientific">Euhalothece natronophila Z-M001</name>
    <dbReference type="NCBI Taxonomy" id="522448"/>
    <lineage>
        <taxon>Bacteria</taxon>
        <taxon>Bacillati</taxon>
        <taxon>Cyanobacteriota</taxon>
        <taxon>Cyanophyceae</taxon>
        <taxon>Oscillatoriophycideae</taxon>
        <taxon>Chroococcales</taxon>
        <taxon>Halothecacae</taxon>
        <taxon>Halothece cluster</taxon>
        <taxon>Euhalothece</taxon>
    </lineage>
</organism>
<dbReference type="RefSeq" id="WP_146297226.1">
    <property type="nucleotide sequence ID" value="NZ_CP042326.1"/>
</dbReference>
<sequence>MKSLLVGLSVGLGVILSHSVALAVPLEKVSPEELPEEVGFDANLEDREALIEAINYSLRYLQQPSAQKAYEDYPVEGVTRDRVYQSLLRFRELVRHAPSSEALRNAVREEFAFYQAVGKDDQGTVHFTGYFEPVYEASRTPDEEYRYPLYERPSDLEDWESPHPTREELEGTDGRGENSPLAGKEIAWLRDRLEAFLIHVQGSAQLELDNGETITVGYAGKTDYPYTSLGGELVEDGKFERDELSLPKLIEYFEENPEDLDTYIPRNESFIFFRETGGAKPQGNLGVPVTANRAIATDNSLMPPGALALVHTQFPEINDNNEIETPLVSQYVLDQDTGSAITGAGRVDLFLGTGEDAGRRAGIVDWTGELYYLLLKDPTP</sequence>
<reference evidence="9" key="1">
    <citation type="submission" date="2019-08" db="EMBL/GenBank/DDBJ databases">
        <title>Carotenoids and Carotenoid Binding Proteins in the Halophilic Cyanobacterium Euhalothece sp. ZM00.</title>
        <authorList>
            <person name="Cho S.M."/>
            <person name="Song J.Y."/>
            <person name="Park Y.-I."/>
        </authorList>
    </citation>
    <scope>NUCLEOTIDE SEQUENCE [LARGE SCALE GENOMIC DNA]</scope>
    <source>
        <strain evidence="9">Z-M001</strain>
    </source>
</reference>
<dbReference type="InterPro" id="IPR005300">
    <property type="entry name" value="MltA_B"/>
</dbReference>
<dbReference type="GO" id="GO:0004553">
    <property type="term" value="F:hydrolase activity, hydrolyzing O-glycosyl compounds"/>
    <property type="evidence" value="ECO:0007669"/>
    <property type="project" value="InterPro"/>
</dbReference>
<feature type="chain" id="PRO_5022966875" description="peptidoglycan lytic exotransglycosylase" evidence="7">
    <location>
        <begin position="24"/>
        <end position="380"/>
    </location>
</feature>
<gene>
    <name evidence="9" type="ORF">FRE64_00685</name>
</gene>
<dbReference type="CDD" id="cd14668">
    <property type="entry name" value="mlta_B"/>
    <property type="match status" value="1"/>
</dbReference>
<evidence type="ECO:0000256" key="1">
    <source>
        <dbReference type="ARBA" id="ARBA00001420"/>
    </source>
</evidence>
<dbReference type="PIRSF" id="PIRSF019422">
    <property type="entry name" value="MltA"/>
    <property type="match status" value="1"/>
</dbReference>
<keyword evidence="4" id="KW-0961">Cell wall biogenesis/degradation</keyword>
<dbReference type="InterPro" id="IPR026044">
    <property type="entry name" value="MltA"/>
</dbReference>
<dbReference type="EMBL" id="CP042326">
    <property type="protein sequence ID" value="QDZ41394.1"/>
    <property type="molecule type" value="Genomic_DNA"/>
</dbReference>
<evidence type="ECO:0000259" key="8">
    <source>
        <dbReference type="SMART" id="SM00925"/>
    </source>
</evidence>
<name>A0A5B8NQQ3_9CHRO</name>
<evidence type="ECO:0000313" key="9">
    <source>
        <dbReference type="EMBL" id="QDZ41394.1"/>
    </source>
</evidence>
<feature type="signal peptide" evidence="7">
    <location>
        <begin position="1"/>
        <end position="23"/>
    </location>
</feature>
<dbReference type="GO" id="GO:0019867">
    <property type="term" value="C:outer membrane"/>
    <property type="evidence" value="ECO:0007669"/>
    <property type="project" value="InterPro"/>
</dbReference>
<keyword evidence="7" id="KW-0732">Signal</keyword>
<dbReference type="GO" id="GO:0009253">
    <property type="term" value="P:peptidoglycan catabolic process"/>
    <property type="evidence" value="ECO:0007669"/>
    <property type="project" value="TreeGrafter"/>
</dbReference>
<accession>A0A5B8NQQ3</accession>
<evidence type="ECO:0000256" key="5">
    <source>
        <dbReference type="ARBA" id="ARBA00030918"/>
    </source>
</evidence>
<evidence type="ECO:0000313" key="10">
    <source>
        <dbReference type="Proteomes" id="UP000318453"/>
    </source>
</evidence>
<evidence type="ECO:0000256" key="2">
    <source>
        <dbReference type="ARBA" id="ARBA00012587"/>
    </source>
</evidence>
<keyword evidence="3" id="KW-0456">Lyase</keyword>
<dbReference type="SMART" id="SM00925">
    <property type="entry name" value="MltA"/>
    <property type="match status" value="1"/>
</dbReference>